<comment type="caution">
    <text evidence="1">The sequence shown here is derived from an EMBL/GenBank/DDBJ whole genome shotgun (WGS) entry which is preliminary data.</text>
</comment>
<sequence length="97" mass="10578">MFRNHTAKLSAPRHSTHDLSTSVKYQIDATTASVQRTPLEPWISACSPLLLCSHPSSRCCRDRRGDPNPTTGAACQIPASTVSKASVGYHCDKRIAR</sequence>
<organism evidence="1 2">
    <name type="scientific">Fasciola hepatica</name>
    <name type="common">Liver fluke</name>
    <dbReference type="NCBI Taxonomy" id="6192"/>
    <lineage>
        <taxon>Eukaryota</taxon>
        <taxon>Metazoa</taxon>
        <taxon>Spiralia</taxon>
        <taxon>Lophotrochozoa</taxon>
        <taxon>Platyhelminthes</taxon>
        <taxon>Trematoda</taxon>
        <taxon>Digenea</taxon>
        <taxon>Plagiorchiida</taxon>
        <taxon>Echinostomata</taxon>
        <taxon>Echinostomatoidea</taxon>
        <taxon>Fasciolidae</taxon>
        <taxon>Fasciola</taxon>
    </lineage>
</organism>
<reference evidence="1" key="1">
    <citation type="submission" date="2019-03" db="EMBL/GenBank/DDBJ databases">
        <title>Improved annotation for the trematode Fasciola hepatica.</title>
        <authorList>
            <person name="Choi Y.-J."/>
            <person name="Martin J."/>
            <person name="Mitreva M."/>
        </authorList>
    </citation>
    <scope>NUCLEOTIDE SEQUENCE [LARGE SCALE GENOMIC DNA]</scope>
</reference>
<keyword evidence="2" id="KW-1185">Reference proteome</keyword>
<gene>
    <name evidence="1" type="ORF">D915_002335</name>
</gene>
<evidence type="ECO:0000313" key="2">
    <source>
        <dbReference type="Proteomes" id="UP000230066"/>
    </source>
</evidence>
<name>A0A4E0RW09_FASHE</name>
<protein>
    <submittedName>
        <fullName evidence="1">Uncharacterized protein</fullName>
    </submittedName>
</protein>
<dbReference type="Proteomes" id="UP000230066">
    <property type="component" value="Unassembled WGS sequence"/>
</dbReference>
<accession>A0A4E0RW09</accession>
<dbReference type="AlphaFoldDB" id="A0A4E0RW09"/>
<proteinExistence type="predicted"/>
<dbReference type="EMBL" id="JXXN02000624">
    <property type="protein sequence ID" value="THD26798.1"/>
    <property type="molecule type" value="Genomic_DNA"/>
</dbReference>
<evidence type="ECO:0000313" key="1">
    <source>
        <dbReference type="EMBL" id="THD26798.1"/>
    </source>
</evidence>